<dbReference type="EMBL" id="JADCNM010000004">
    <property type="protein sequence ID" value="KAG0486559.1"/>
    <property type="molecule type" value="Genomic_DNA"/>
</dbReference>
<dbReference type="OrthoDB" id="776013at2759"/>
<dbReference type="Proteomes" id="UP000636800">
    <property type="component" value="Unassembled WGS sequence"/>
</dbReference>
<name>A0A835RE35_VANPL</name>
<reference evidence="6 7" key="1">
    <citation type="journal article" date="2020" name="Nat. Food">
        <title>A phased Vanilla planifolia genome enables genetic improvement of flavour and production.</title>
        <authorList>
            <person name="Hasing T."/>
            <person name="Tang H."/>
            <person name="Brym M."/>
            <person name="Khazi F."/>
            <person name="Huang T."/>
            <person name="Chambers A.H."/>
        </authorList>
    </citation>
    <scope>NUCLEOTIDE SEQUENCE [LARGE SCALE GENOMIC DNA]</scope>
    <source>
        <tissue evidence="4">Leaf</tissue>
    </source>
</reference>
<accession>A0A835RE35</accession>
<feature type="chain" id="PRO_5036240321" description="Stigma-specific Stig1 family protein" evidence="3">
    <location>
        <begin position="25"/>
        <end position="141"/>
    </location>
</feature>
<proteinExistence type="inferred from homology"/>
<comment type="similarity">
    <text evidence="1">Belongs to the STIG1 family.</text>
</comment>
<keyword evidence="2 3" id="KW-0732">Signal</keyword>
<gene>
    <name evidence="5" type="ORF">HPP92_008654</name>
    <name evidence="4" type="ORF">HPP92_008837</name>
</gene>
<sequence>MTKSFAVILLFLVTFHSMKEFVNGIVEEGAEAEYYAASSLGRMGGLLEQQSNGRAPMTCDRFPRVCRAQGSAGPDCCKKRCVNVMTDGLNCGECGRKCRYGQKCCGGSCVDVMHDHNNCGGCRARCAKGNFCQFGMCSYAN</sequence>
<dbReference type="Proteomes" id="UP000639772">
    <property type="component" value="Unassembled WGS sequence"/>
</dbReference>
<dbReference type="InterPro" id="IPR006969">
    <property type="entry name" value="Stig-like"/>
</dbReference>
<evidence type="ECO:0000313" key="6">
    <source>
        <dbReference type="Proteomes" id="UP000636800"/>
    </source>
</evidence>
<dbReference type="Pfam" id="PF04885">
    <property type="entry name" value="Stig1"/>
    <property type="match status" value="1"/>
</dbReference>
<evidence type="ECO:0000256" key="3">
    <source>
        <dbReference type="SAM" id="SignalP"/>
    </source>
</evidence>
<comment type="caution">
    <text evidence="4">The sequence shown here is derived from an EMBL/GenBank/DDBJ whole genome shotgun (WGS) entry which is preliminary data.</text>
</comment>
<dbReference type="PANTHER" id="PTHR33227">
    <property type="entry name" value="STIGMA-SPECIFIC STIG1-LIKE PROTEIN 3"/>
    <property type="match status" value="1"/>
</dbReference>
<feature type="signal peptide" evidence="3">
    <location>
        <begin position="1"/>
        <end position="24"/>
    </location>
</feature>
<evidence type="ECO:0000313" key="4">
    <source>
        <dbReference type="EMBL" id="KAG0484758.1"/>
    </source>
</evidence>
<evidence type="ECO:0008006" key="8">
    <source>
        <dbReference type="Google" id="ProtNLM"/>
    </source>
</evidence>
<dbReference type="AlphaFoldDB" id="A0A835RE35"/>
<evidence type="ECO:0000256" key="1">
    <source>
        <dbReference type="ARBA" id="ARBA00006010"/>
    </source>
</evidence>
<keyword evidence="6" id="KW-1185">Reference proteome</keyword>
<dbReference type="EMBL" id="JADCNL010000004">
    <property type="protein sequence ID" value="KAG0484758.1"/>
    <property type="molecule type" value="Genomic_DNA"/>
</dbReference>
<organism evidence="4 6">
    <name type="scientific">Vanilla planifolia</name>
    <name type="common">Vanilla</name>
    <dbReference type="NCBI Taxonomy" id="51239"/>
    <lineage>
        <taxon>Eukaryota</taxon>
        <taxon>Viridiplantae</taxon>
        <taxon>Streptophyta</taxon>
        <taxon>Embryophyta</taxon>
        <taxon>Tracheophyta</taxon>
        <taxon>Spermatophyta</taxon>
        <taxon>Magnoliopsida</taxon>
        <taxon>Liliopsida</taxon>
        <taxon>Asparagales</taxon>
        <taxon>Orchidaceae</taxon>
        <taxon>Vanilloideae</taxon>
        <taxon>Vanilleae</taxon>
        <taxon>Vanilla</taxon>
    </lineage>
</organism>
<evidence type="ECO:0000256" key="2">
    <source>
        <dbReference type="ARBA" id="ARBA00022729"/>
    </source>
</evidence>
<evidence type="ECO:0000313" key="7">
    <source>
        <dbReference type="Proteomes" id="UP000639772"/>
    </source>
</evidence>
<dbReference type="PANTHER" id="PTHR33227:SF21">
    <property type="entry name" value="F12F1.21 PROTEIN"/>
    <property type="match status" value="1"/>
</dbReference>
<evidence type="ECO:0000313" key="5">
    <source>
        <dbReference type="EMBL" id="KAG0486559.1"/>
    </source>
</evidence>
<protein>
    <recommendedName>
        <fullName evidence="8">Stigma-specific Stig1 family protein</fullName>
    </recommendedName>
</protein>